<dbReference type="Pfam" id="PF07690">
    <property type="entry name" value="MFS_1"/>
    <property type="match status" value="1"/>
</dbReference>
<dbReference type="InterPro" id="IPR036259">
    <property type="entry name" value="MFS_trans_sf"/>
</dbReference>
<dbReference type="Gene3D" id="1.20.1250.20">
    <property type="entry name" value="MFS general substrate transporter like domains"/>
    <property type="match status" value="1"/>
</dbReference>
<evidence type="ECO:0000259" key="5">
    <source>
        <dbReference type="PROSITE" id="PS50850"/>
    </source>
</evidence>
<feature type="transmembrane region" description="Helical" evidence="4">
    <location>
        <begin position="379"/>
        <end position="399"/>
    </location>
</feature>
<accession>A0A1M7UXQ5</accession>
<keyword evidence="2 4" id="KW-1133">Transmembrane helix</keyword>
<feature type="transmembrane region" description="Helical" evidence="4">
    <location>
        <begin position="174"/>
        <end position="193"/>
    </location>
</feature>
<name>A0A1M7UXQ5_9BRAD</name>
<dbReference type="InterPro" id="IPR020846">
    <property type="entry name" value="MFS_dom"/>
</dbReference>
<dbReference type="AlphaFoldDB" id="A0A1M7UXQ5"/>
<evidence type="ECO:0000256" key="2">
    <source>
        <dbReference type="ARBA" id="ARBA00022989"/>
    </source>
</evidence>
<proteinExistence type="predicted"/>
<dbReference type="PROSITE" id="PS50850">
    <property type="entry name" value="MFS"/>
    <property type="match status" value="1"/>
</dbReference>
<feature type="transmembrane region" description="Helical" evidence="4">
    <location>
        <begin position="287"/>
        <end position="306"/>
    </location>
</feature>
<dbReference type="GO" id="GO:0022857">
    <property type="term" value="F:transmembrane transporter activity"/>
    <property type="evidence" value="ECO:0007669"/>
    <property type="project" value="InterPro"/>
</dbReference>
<feature type="transmembrane region" description="Helical" evidence="4">
    <location>
        <begin position="143"/>
        <end position="162"/>
    </location>
</feature>
<gene>
    <name evidence="6" type="ORF">SAMN05444170_7329</name>
</gene>
<dbReference type="Proteomes" id="UP000184096">
    <property type="component" value="Chromosome I"/>
</dbReference>
<feature type="transmembrane region" description="Helical" evidence="4">
    <location>
        <begin position="226"/>
        <end position="246"/>
    </location>
</feature>
<dbReference type="CDD" id="cd17324">
    <property type="entry name" value="MFS_NepI_like"/>
    <property type="match status" value="1"/>
</dbReference>
<feature type="domain" description="Major facilitator superfamily (MFS) profile" evidence="5">
    <location>
        <begin position="17"/>
        <end position="405"/>
    </location>
</feature>
<dbReference type="PANTHER" id="PTHR42910">
    <property type="entry name" value="TRANSPORTER SCO4007-RELATED"/>
    <property type="match status" value="1"/>
</dbReference>
<reference evidence="7" key="1">
    <citation type="submission" date="2016-11" db="EMBL/GenBank/DDBJ databases">
        <authorList>
            <person name="Varghese N."/>
            <person name="Submissions S."/>
        </authorList>
    </citation>
    <scope>NUCLEOTIDE SEQUENCE [LARGE SCALE GENOMIC DNA]</scope>
    <source>
        <strain evidence="7">GAS401</strain>
    </source>
</reference>
<feature type="transmembrane region" description="Helical" evidence="4">
    <location>
        <begin position="53"/>
        <end position="74"/>
    </location>
</feature>
<dbReference type="EMBL" id="LT670849">
    <property type="protein sequence ID" value="SHN87722.1"/>
    <property type="molecule type" value="Genomic_DNA"/>
</dbReference>
<keyword evidence="1 4" id="KW-0812">Transmembrane</keyword>
<feature type="transmembrane region" description="Helical" evidence="4">
    <location>
        <begin position="110"/>
        <end position="131"/>
    </location>
</feature>
<evidence type="ECO:0000313" key="7">
    <source>
        <dbReference type="Proteomes" id="UP000184096"/>
    </source>
</evidence>
<feature type="transmembrane region" description="Helical" evidence="4">
    <location>
        <begin position="312"/>
        <end position="330"/>
    </location>
</feature>
<dbReference type="SUPFAM" id="SSF103473">
    <property type="entry name" value="MFS general substrate transporter"/>
    <property type="match status" value="1"/>
</dbReference>
<evidence type="ECO:0000256" key="1">
    <source>
        <dbReference type="ARBA" id="ARBA00022692"/>
    </source>
</evidence>
<dbReference type="OrthoDB" id="9815356at2"/>
<evidence type="ECO:0000313" key="6">
    <source>
        <dbReference type="EMBL" id="SHN87722.1"/>
    </source>
</evidence>
<keyword evidence="3 4" id="KW-0472">Membrane</keyword>
<feature type="transmembrane region" description="Helical" evidence="4">
    <location>
        <begin position="20"/>
        <end position="41"/>
    </location>
</feature>
<evidence type="ECO:0000256" key="4">
    <source>
        <dbReference type="SAM" id="Phobius"/>
    </source>
</evidence>
<feature type="transmembrane region" description="Helical" evidence="4">
    <location>
        <begin position="86"/>
        <end position="104"/>
    </location>
</feature>
<protein>
    <submittedName>
        <fullName evidence="6">Predicted arabinose efflux permease, MFS family</fullName>
    </submittedName>
</protein>
<dbReference type="RefSeq" id="WP_072825505.1">
    <property type="nucleotide sequence ID" value="NZ_LT670849.1"/>
</dbReference>
<evidence type="ECO:0000256" key="3">
    <source>
        <dbReference type="ARBA" id="ARBA00023136"/>
    </source>
</evidence>
<feature type="transmembrane region" description="Helical" evidence="4">
    <location>
        <begin position="351"/>
        <end position="373"/>
    </location>
</feature>
<organism evidence="6 7">
    <name type="scientific">Bradyrhizobium erythrophlei</name>
    <dbReference type="NCBI Taxonomy" id="1437360"/>
    <lineage>
        <taxon>Bacteria</taxon>
        <taxon>Pseudomonadati</taxon>
        <taxon>Pseudomonadota</taxon>
        <taxon>Alphaproteobacteria</taxon>
        <taxon>Hyphomicrobiales</taxon>
        <taxon>Nitrobacteraceae</taxon>
        <taxon>Bradyrhizobium</taxon>
    </lineage>
</organism>
<dbReference type="PANTHER" id="PTHR42910:SF1">
    <property type="entry name" value="MAJOR FACILITATOR SUPERFAMILY (MFS) PROFILE DOMAIN-CONTAINING PROTEIN"/>
    <property type="match status" value="1"/>
</dbReference>
<dbReference type="InterPro" id="IPR011701">
    <property type="entry name" value="MFS"/>
</dbReference>
<sequence length="405" mass="42708">MTISEAAKFTPAKPIPERALIWLGAITTGVVVTNLFAPQILVGLIGRSLEMSASQAGMISTLTLFGYALGMLLLMPLVDLLENKRLILRTLACAIMAALGTALAPTPALLLVATFILGISCAAIQMTVPLVASMIPPARRGQAIGEVVSGLMFGILLSRPLASLVADAWNWRAFYFLSAILMTVLLGALARYLPTLQPQAKTSYGELLLSFPKLLREEPVLRVRSWTAALAMASFSAFWAAVALRLPDAPFNLDARGIAIFALIGVAGAAAASLAGRWGDRGWTRRLLIAAHLLIIASLALCAWGALLDSRLAALLMLTLGAIGVDFGITTDQTLGRRAINLLRPEARGRLNGLFVALFFLGGTVGSAAASFAWSHNGWLAVCAVGAFFGVLGLITDIVTRTGTS</sequence>
<keyword evidence="7" id="KW-1185">Reference proteome</keyword>
<feature type="transmembrane region" description="Helical" evidence="4">
    <location>
        <begin position="258"/>
        <end position="275"/>
    </location>
</feature>